<dbReference type="AlphaFoldDB" id="A0A9D4I687"/>
<dbReference type="EMBL" id="JAIWYP010000010">
    <property type="protein sequence ID" value="KAH3749770.1"/>
    <property type="molecule type" value="Genomic_DNA"/>
</dbReference>
<gene>
    <name evidence="1" type="ORF">DPMN_184283</name>
</gene>
<name>A0A9D4I687_DREPO</name>
<comment type="caution">
    <text evidence="1">The sequence shown here is derived from an EMBL/GenBank/DDBJ whole genome shotgun (WGS) entry which is preliminary data.</text>
</comment>
<reference evidence="1" key="2">
    <citation type="submission" date="2020-11" db="EMBL/GenBank/DDBJ databases">
        <authorList>
            <person name="McCartney M.A."/>
            <person name="Auch B."/>
            <person name="Kono T."/>
            <person name="Mallez S."/>
            <person name="Becker A."/>
            <person name="Gohl D.M."/>
            <person name="Silverstein K.A.T."/>
            <person name="Koren S."/>
            <person name="Bechman K.B."/>
            <person name="Herman A."/>
            <person name="Abrahante J.E."/>
            <person name="Garbe J."/>
        </authorList>
    </citation>
    <scope>NUCLEOTIDE SEQUENCE</scope>
    <source>
        <strain evidence="1">Duluth1</strain>
        <tissue evidence="1">Whole animal</tissue>
    </source>
</reference>
<evidence type="ECO:0000313" key="2">
    <source>
        <dbReference type="Proteomes" id="UP000828390"/>
    </source>
</evidence>
<evidence type="ECO:0000313" key="1">
    <source>
        <dbReference type="EMBL" id="KAH3749770.1"/>
    </source>
</evidence>
<organism evidence="1 2">
    <name type="scientific">Dreissena polymorpha</name>
    <name type="common">Zebra mussel</name>
    <name type="synonym">Mytilus polymorpha</name>
    <dbReference type="NCBI Taxonomy" id="45954"/>
    <lineage>
        <taxon>Eukaryota</taxon>
        <taxon>Metazoa</taxon>
        <taxon>Spiralia</taxon>
        <taxon>Lophotrochozoa</taxon>
        <taxon>Mollusca</taxon>
        <taxon>Bivalvia</taxon>
        <taxon>Autobranchia</taxon>
        <taxon>Heteroconchia</taxon>
        <taxon>Euheterodonta</taxon>
        <taxon>Imparidentia</taxon>
        <taxon>Neoheterodontei</taxon>
        <taxon>Myida</taxon>
        <taxon>Dreissenoidea</taxon>
        <taxon>Dreissenidae</taxon>
        <taxon>Dreissena</taxon>
    </lineage>
</organism>
<keyword evidence="2" id="KW-1185">Reference proteome</keyword>
<proteinExistence type="predicted"/>
<accession>A0A9D4I687</accession>
<protein>
    <submittedName>
        <fullName evidence="1">Uncharacterized protein</fullName>
    </submittedName>
</protein>
<reference evidence="1" key="1">
    <citation type="journal article" date="2019" name="bioRxiv">
        <title>The Genome of the Zebra Mussel, Dreissena polymorpha: A Resource for Invasive Species Research.</title>
        <authorList>
            <person name="McCartney M.A."/>
            <person name="Auch B."/>
            <person name="Kono T."/>
            <person name="Mallez S."/>
            <person name="Zhang Y."/>
            <person name="Obille A."/>
            <person name="Becker A."/>
            <person name="Abrahante J.E."/>
            <person name="Garbe J."/>
            <person name="Badalamenti J.P."/>
            <person name="Herman A."/>
            <person name="Mangelson H."/>
            <person name="Liachko I."/>
            <person name="Sullivan S."/>
            <person name="Sone E.D."/>
            <person name="Koren S."/>
            <person name="Silverstein K.A.T."/>
            <person name="Beckman K.B."/>
            <person name="Gohl D.M."/>
        </authorList>
    </citation>
    <scope>NUCLEOTIDE SEQUENCE</scope>
    <source>
        <strain evidence="1">Duluth1</strain>
        <tissue evidence="1">Whole animal</tissue>
    </source>
</reference>
<sequence>MMTVQGKSVQNVELSNDSNECNIIAICVLPDRQVLVADVNNKNVKLLDQEYQVSSHLPGHRICA</sequence>
<dbReference type="Proteomes" id="UP000828390">
    <property type="component" value="Unassembled WGS sequence"/>
</dbReference>